<keyword evidence="4" id="KW-1185">Reference proteome</keyword>
<feature type="transmembrane region" description="Helical" evidence="2">
    <location>
        <begin position="281"/>
        <end position="302"/>
    </location>
</feature>
<feature type="transmembrane region" description="Helical" evidence="2">
    <location>
        <begin position="322"/>
        <end position="349"/>
    </location>
</feature>
<evidence type="ECO:0000256" key="2">
    <source>
        <dbReference type="SAM" id="Phobius"/>
    </source>
</evidence>
<feature type="transmembrane region" description="Helical" evidence="2">
    <location>
        <begin position="117"/>
        <end position="141"/>
    </location>
</feature>
<gene>
    <name evidence="3" type="ORF">LWC34_31260</name>
</gene>
<organism evidence="3 4">
    <name type="scientific">Kibdelosporangium philippinense</name>
    <dbReference type="NCBI Taxonomy" id="211113"/>
    <lineage>
        <taxon>Bacteria</taxon>
        <taxon>Bacillati</taxon>
        <taxon>Actinomycetota</taxon>
        <taxon>Actinomycetes</taxon>
        <taxon>Pseudonocardiales</taxon>
        <taxon>Pseudonocardiaceae</taxon>
        <taxon>Kibdelosporangium</taxon>
    </lineage>
</organism>
<sequence length="379" mass="40603">MGSGEPHAQPDPGSPHAQPDPGYHHAQPDPGQQPYAGQQPYPGQSTPQQYPSWYPQQYPSQQPYPGQPYPGQPYPGQQYFPPPQPPSPKPGVIPLRPLGLGEILDGAITAIRSYPKLMLGVSALASAVSNLLSVGVVLLMINQTDLLSPDLPLSATDFDVFVAQMQVALLIGLPASVVSVMVGTFLTGMLTVVMGKAVLGQPITFGEAWQHIKPRFGALLGLSLLYMLIVVVGSIFLILPGVWLYVLFSLASTALVLEGATVGRSFDRSRALINGAWWRTFGILILAAIMVALLSQIVELPFGLVSGTFTNDIDLGGLNQVLLLSALGAVIAETITLPFTAGVTTLIYIDRRMRREGMDIELARQAGVPMQPQQPPTAW</sequence>
<reference evidence="3 4" key="1">
    <citation type="submission" date="2021-12" db="EMBL/GenBank/DDBJ databases">
        <title>Genome sequence of Kibdelosporangium philippinense ATCC 49844.</title>
        <authorList>
            <person name="Fedorov E.A."/>
            <person name="Omeragic M."/>
            <person name="Shalygina K.F."/>
            <person name="Maclea K.S."/>
        </authorList>
    </citation>
    <scope>NUCLEOTIDE SEQUENCE [LARGE SCALE GENOMIC DNA]</scope>
    <source>
        <strain evidence="3 4">ATCC 49844</strain>
    </source>
</reference>
<feature type="transmembrane region" description="Helical" evidence="2">
    <location>
        <begin position="216"/>
        <end position="236"/>
    </location>
</feature>
<accession>A0ABS8ZHG3</accession>
<dbReference type="EMBL" id="JAJVCN010000002">
    <property type="protein sequence ID" value="MCE7007268.1"/>
    <property type="molecule type" value="Genomic_DNA"/>
</dbReference>
<proteinExistence type="predicted"/>
<evidence type="ECO:0000256" key="1">
    <source>
        <dbReference type="SAM" id="MobiDB-lite"/>
    </source>
</evidence>
<dbReference type="Proteomes" id="UP001521150">
    <property type="component" value="Unassembled WGS sequence"/>
</dbReference>
<name>A0ABS8ZHG3_9PSEU</name>
<evidence type="ECO:0000313" key="4">
    <source>
        <dbReference type="Proteomes" id="UP001521150"/>
    </source>
</evidence>
<feature type="transmembrane region" description="Helical" evidence="2">
    <location>
        <begin position="242"/>
        <end position="260"/>
    </location>
</feature>
<feature type="compositionally biased region" description="Low complexity" evidence="1">
    <location>
        <begin position="28"/>
        <end position="64"/>
    </location>
</feature>
<feature type="transmembrane region" description="Helical" evidence="2">
    <location>
        <begin position="167"/>
        <end position="195"/>
    </location>
</feature>
<protein>
    <submittedName>
        <fullName evidence="3">DUF3824 domain-containing protein</fullName>
    </submittedName>
</protein>
<comment type="caution">
    <text evidence="3">The sequence shown here is derived from an EMBL/GenBank/DDBJ whole genome shotgun (WGS) entry which is preliminary data.</text>
</comment>
<dbReference type="RefSeq" id="WP_233728652.1">
    <property type="nucleotide sequence ID" value="NZ_JAJVCN010000002.1"/>
</dbReference>
<evidence type="ECO:0000313" key="3">
    <source>
        <dbReference type="EMBL" id="MCE7007268.1"/>
    </source>
</evidence>
<keyword evidence="2" id="KW-1133">Transmembrane helix</keyword>
<keyword evidence="2" id="KW-0812">Transmembrane</keyword>
<feature type="region of interest" description="Disordered" evidence="1">
    <location>
        <begin position="1"/>
        <end position="93"/>
    </location>
</feature>
<feature type="compositionally biased region" description="Pro residues" evidence="1">
    <location>
        <begin position="80"/>
        <end position="91"/>
    </location>
</feature>
<keyword evidence="2" id="KW-0472">Membrane</keyword>